<reference evidence="1" key="1">
    <citation type="submission" date="2019-08" db="EMBL/GenBank/DDBJ databases">
        <authorList>
            <person name="Kucharzyk K."/>
            <person name="Murdoch R.W."/>
            <person name="Higgins S."/>
            <person name="Loffler F."/>
        </authorList>
    </citation>
    <scope>NUCLEOTIDE SEQUENCE</scope>
</reference>
<dbReference type="Pfam" id="PF10764">
    <property type="entry name" value="Gin"/>
    <property type="match status" value="1"/>
</dbReference>
<accession>A0A645IPL9</accession>
<evidence type="ECO:0008006" key="2">
    <source>
        <dbReference type="Google" id="ProtNLM"/>
    </source>
</evidence>
<dbReference type="InterPro" id="IPR019700">
    <property type="entry name" value="Sigma-G_inhibitor_Gin"/>
</dbReference>
<name>A0A645IPL9_9ZZZZ</name>
<evidence type="ECO:0000313" key="1">
    <source>
        <dbReference type="EMBL" id="MPN49193.1"/>
    </source>
</evidence>
<protein>
    <recommendedName>
        <fullName evidence="2">Inhibitor of sigma-G Gin</fullName>
    </recommendedName>
</protein>
<comment type="caution">
    <text evidence="1">The sequence shown here is derived from an EMBL/GenBank/DDBJ whole genome shotgun (WGS) entry which is preliminary data.</text>
</comment>
<dbReference type="AlphaFoldDB" id="A0A645IPL9"/>
<gene>
    <name evidence="1" type="ORF">SDC9_196808</name>
</gene>
<dbReference type="EMBL" id="VSSQ01112212">
    <property type="protein sequence ID" value="MPN49193.1"/>
    <property type="molecule type" value="Genomic_DNA"/>
</dbReference>
<proteinExistence type="predicted"/>
<sequence length="65" mass="7717">MAEYAYRCDICGKPCELNLYILNRCICTECEQKIMRAKLGSRGYDRMKRNLSGMLDQIVREQQHR</sequence>
<organism evidence="1">
    <name type="scientific">bioreactor metagenome</name>
    <dbReference type="NCBI Taxonomy" id="1076179"/>
    <lineage>
        <taxon>unclassified sequences</taxon>
        <taxon>metagenomes</taxon>
        <taxon>ecological metagenomes</taxon>
    </lineage>
</organism>